<dbReference type="SUPFAM" id="SSF46689">
    <property type="entry name" value="Homeodomain-like"/>
    <property type="match status" value="1"/>
</dbReference>
<evidence type="ECO:0000259" key="8">
    <source>
        <dbReference type="PROSITE" id="PS50045"/>
    </source>
</evidence>
<evidence type="ECO:0000256" key="5">
    <source>
        <dbReference type="ARBA" id="ARBA00023163"/>
    </source>
</evidence>
<keyword evidence="1" id="KW-0547">Nucleotide-binding</keyword>
<dbReference type="NCBIfam" id="TIGR00229">
    <property type="entry name" value="sensory_box"/>
    <property type="match status" value="1"/>
</dbReference>
<dbReference type="PROSITE" id="PS50112">
    <property type="entry name" value="PAS"/>
    <property type="match status" value="1"/>
</dbReference>
<dbReference type="PANTHER" id="PTHR32071:SF57">
    <property type="entry name" value="C4-DICARBOXYLATE TRANSPORT TRANSCRIPTIONAL REGULATORY PROTEIN DCTD"/>
    <property type="match status" value="1"/>
</dbReference>
<evidence type="ECO:0000259" key="9">
    <source>
        <dbReference type="PROSITE" id="PS50112"/>
    </source>
</evidence>
<evidence type="ECO:0000256" key="7">
    <source>
        <dbReference type="SAM" id="Coils"/>
    </source>
</evidence>
<dbReference type="Gene3D" id="1.10.8.60">
    <property type="match status" value="1"/>
</dbReference>
<gene>
    <name evidence="10" type="ORF">NE619_03570</name>
</gene>
<feature type="domain" description="Sigma-54 factor interaction" evidence="8">
    <location>
        <begin position="163"/>
        <end position="392"/>
    </location>
</feature>
<dbReference type="Pfam" id="PF25601">
    <property type="entry name" value="AAA_lid_14"/>
    <property type="match status" value="1"/>
</dbReference>
<dbReference type="InterPro" id="IPR035965">
    <property type="entry name" value="PAS-like_dom_sf"/>
</dbReference>
<dbReference type="InterPro" id="IPR027417">
    <property type="entry name" value="P-loop_NTPase"/>
</dbReference>
<dbReference type="CDD" id="cd00130">
    <property type="entry name" value="PAS"/>
    <property type="match status" value="1"/>
</dbReference>
<dbReference type="SMART" id="SM00091">
    <property type="entry name" value="PAS"/>
    <property type="match status" value="1"/>
</dbReference>
<evidence type="ECO:0000256" key="2">
    <source>
        <dbReference type="ARBA" id="ARBA00022797"/>
    </source>
</evidence>
<organism evidence="10 11">
    <name type="scientific">Anaerovorax odorimutans</name>
    <dbReference type="NCBI Taxonomy" id="109327"/>
    <lineage>
        <taxon>Bacteria</taxon>
        <taxon>Bacillati</taxon>
        <taxon>Bacillota</taxon>
        <taxon>Clostridia</taxon>
        <taxon>Peptostreptococcales</taxon>
        <taxon>Anaerovoracaceae</taxon>
        <taxon>Anaerovorax</taxon>
    </lineage>
</organism>
<dbReference type="PROSITE" id="PS50045">
    <property type="entry name" value="SIGMA54_INTERACT_4"/>
    <property type="match status" value="1"/>
</dbReference>
<evidence type="ECO:0000313" key="10">
    <source>
        <dbReference type="EMBL" id="MCQ4635795.1"/>
    </source>
</evidence>
<evidence type="ECO:0000256" key="1">
    <source>
        <dbReference type="ARBA" id="ARBA00022741"/>
    </source>
</evidence>
<dbReference type="Pfam" id="PF00989">
    <property type="entry name" value="PAS"/>
    <property type="match status" value="1"/>
</dbReference>
<dbReference type="PROSITE" id="PS00675">
    <property type="entry name" value="SIGMA54_INTERACT_1"/>
    <property type="match status" value="1"/>
</dbReference>
<keyword evidence="11" id="KW-1185">Reference proteome</keyword>
<evidence type="ECO:0000256" key="3">
    <source>
        <dbReference type="ARBA" id="ARBA00022840"/>
    </source>
</evidence>
<dbReference type="InterPro" id="IPR025662">
    <property type="entry name" value="Sigma_54_int_dom_ATP-bd_1"/>
</dbReference>
<dbReference type="InterPro" id="IPR013767">
    <property type="entry name" value="PAS_fold"/>
</dbReference>
<dbReference type="InterPro" id="IPR000014">
    <property type="entry name" value="PAS"/>
</dbReference>
<dbReference type="EMBL" id="JANFXK010000002">
    <property type="protein sequence ID" value="MCQ4635795.1"/>
    <property type="molecule type" value="Genomic_DNA"/>
</dbReference>
<comment type="caution">
    <text evidence="10">The sequence shown here is derived from an EMBL/GenBank/DDBJ whole genome shotgun (WGS) entry which is preliminary data.</text>
</comment>
<dbReference type="Pfam" id="PF00158">
    <property type="entry name" value="Sigma54_activat"/>
    <property type="match status" value="1"/>
</dbReference>
<proteinExistence type="predicted"/>
<dbReference type="RefSeq" id="WP_256130980.1">
    <property type="nucleotide sequence ID" value="NZ_JANFXK010000002.1"/>
</dbReference>
<name>A0ABT1RKU3_9FIRM</name>
<keyword evidence="4" id="KW-0805">Transcription regulation</keyword>
<dbReference type="InterPro" id="IPR003593">
    <property type="entry name" value="AAA+_ATPase"/>
</dbReference>
<dbReference type="InterPro" id="IPR058031">
    <property type="entry name" value="AAA_lid_NorR"/>
</dbReference>
<dbReference type="Pfam" id="PF18024">
    <property type="entry name" value="HTH_50"/>
    <property type="match status" value="1"/>
</dbReference>
<feature type="domain" description="PAS" evidence="9">
    <location>
        <begin position="17"/>
        <end position="72"/>
    </location>
</feature>
<dbReference type="PANTHER" id="PTHR32071">
    <property type="entry name" value="TRANSCRIPTIONAL REGULATORY PROTEIN"/>
    <property type="match status" value="1"/>
</dbReference>
<dbReference type="PROSITE" id="PS00688">
    <property type="entry name" value="SIGMA54_INTERACT_3"/>
    <property type="match status" value="1"/>
</dbReference>
<dbReference type="InterPro" id="IPR002078">
    <property type="entry name" value="Sigma_54_int"/>
</dbReference>
<evidence type="ECO:0000256" key="6">
    <source>
        <dbReference type="ARBA" id="ARBA00029500"/>
    </source>
</evidence>
<sequence>MKNNIPLNNDEIQALKNSVDFEDICNHLIDSIYITDGQGTTLYVNQKYLDLGNLKPEEIVGRNIFDINEEEDIYTNGVLPTVLKTKQTAETIGTLTRTNKKLYVTGIPILDEEGNIKYAIAHQKDIERLEELRENLATLRVAYNQESAELEYLRQKQMNDINIIVESDNMKEAFSTISAIADTDVTVLITGESGTGKEVLADAIYKNSTRNGQPFIKINCSAIPANLLESELFGYEPGSFTGANQKGKTGLIEIANDGVLLLDEIGDMPLELQAKMLRVLQERQITKIGGKAPIDLNVRFIAATNKDLKKEIEKGHFREDLYYRLNVVPIHLEPLRKRSEDLGPLMDGLLKKYNTKYNKDIIMTMGASQLLHEYEWPGNIRELKNIIERMVVVNKTGVIDVALVSSVLNIKHTFTSADSFSLKGAVEDLEKRMILKAIEMNGSKRKAATALGVDHSTLIKKCQRYGI</sequence>
<dbReference type="SUPFAM" id="SSF52540">
    <property type="entry name" value="P-loop containing nucleoside triphosphate hydrolases"/>
    <property type="match status" value="1"/>
</dbReference>
<evidence type="ECO:0000313" key="11">
    <source>
        <dbReference type="Proteomes" id="UP001524502"/>
    </source>
</evidence>
<keyword evidence="5" id="KW-0804">Transcription</keyword>
<dbReference type="InterPro" id="IPR030828">
    <property type="entry name" value="HTH_TyrR"/>
</dbReference>
<evidence type="ECO:0000256" key="4">
    <source>
        <dbReference type="ARBA" id="ARBA00023015"/>
    </source>
</evidence>
<protein>
    <recommendedName>
        <fullName evidence="6">HTH-type transcriptional regulatory protein TyrR</fullName>
    </recommendedName>
</protein>
<dbReference type="SUPFAM" id="SSF55785">
    <property type="entry name" value="PYP-like sensor domain (PAS domain)"/>
    <property type="match status" value="1"/>
</dbReference>
<dbReference type="InterPro" id="IPR025944">
    <property type="entry name" value="Sigma_54_int_dom_CS"/>
</dbReference>
<keyword evidence="3" id="KW-0067">ATP-binding</keyword>
<dbReference type="Gene3D" id="3.40.50.300">
    <property type="entry name" value="P-loop containing nucleotide triphosphate hydrolases"/>
    <property type="match status" value="1"/>
</dbReference>
<dbReference type="CDD" id="cd00009">
    <property type="entry name" value="AAA"/>
    <property type="match status" value="1"/>
</dbReference>
<accession>A0ABT1RKU3</accession>
<dbReference type="SMART" id="SM00382">
    <property type="entry name" value="AAA"/>
    <property type="match status" value="1"/>
</dbReference>
<feature type="coiled-coil region" evidence="7">
    <location>
        <begin position="119"/>
        <end position="149"/>
    </location>
</feature>
<dbReference type="Gene3D" id="3.30.450.20">
    <property type="entry name" value="PAS domain"/>
    <property type="match status" value="1"/>
</dbReference>
<reference evidence="10 11" key="1">
    <citation type="submission" date="2022-06" db="EMBL/GenBank/DDBJ databases">
        <title>Isolation of gut microbiota from human fecal samples.</title>
        <authorList>
            <person name="Pamer E.G."/>
            <person name="Barat B."/>
            <person name="Waligurski E."/>
            <person name="Medina S."/>
            <person name="Paddock L."/>
            <person name="Mostad J."/>
        </authorList>
    </citation>
    <scope>NUCLEOTIDE SEQUENCE [LARGE SCALE GENOMIC DNA]</scope>
    <source>
        <strain evidence="10 11">SL.3.17</strain>
    </source>
</reference>
<dbReference type="Proteomes" id="UP001524502">
    <property type="component" value="Unassembled WGS sequence"/>
</dbReference>
<keyword evidence="7" id="KW-0175">Coiled coil</keyword>
<dbReference type="InterPro" id="IPR009057">
    <property type="entry name" value="Homeodomain-like_sf"/>
</dbReference>
<keyword evidence="2" id="KW-0058">Aromatic hydrocarbons catabolism</keyword>
<dbReference type="Gene3D" id="1.10.10.60">
    <property type="entry name" value="Homeodomain-like"/>
    <property type="match status" value="1"/>
</dbReference>